<keyword evidence="3" id="KW-1185">Reference proteome</keyword>
<feature type="region of interest" description="Disordered" evidence="1">
    <location>
        <begin position="1"/>
        <end position="24"/>
    </location>
</feature>
<sequence length="76" mass="8689">MIPNVKTTPKRKSHTCSVAATGEPTSSEKLIGEVENIRKPPPRSCFDSDNCSRLFTWIILHLYSYVTYKKSQRNQC</sequence>
<evidence type="ECO:0000256" key="1">
    <source>
        <dbReference type="SAM" id="MobiDB-lite"/>
    </source>
</evidence>
<protein>
    <submittedName>
        <fullName evidence="2">Uncharacterized protein</fullName>
    </submittedName>
</protein>
<dbReference type="AlphaFoldDB" id="A0A251RYV0"/>
<proteinExistence type="predicted"/>
<dbReference type="Proteomes" id="UP000215914">
    <property type="component" value="Chromosome 17"/>
</dbReference>
<evidence type="ECO:0000313" key="3">
    <source>
        <dbReference type="Proteomes" id="UP000215914"/>
    </source>
</evidence>
<feature type="compositionally biased region" description="Polar residues" evidence="1">
    <location>
        <begin position="15"/>
        <end position="24"/>
    </location>
</feature>
<gene>
    <name evidence="2" type="ORF">HannXRQ_Chr17g0568981</name>
</gene>
<dbReference type="EMBL" id="CM007906">
    <property type="protein sequence ID" value="OTF88069.1"/>
    <property type="molecule type" value="Genomic_DNA"/>
</dbReference>
<name>A0A251RYV0_HELAN</name>
<organism evidence="2 3">
    <name type="scientific">Helianthus annuus</name>
    <name type="common">Common sunflower</name>
    <dbReference type="NCBI Taxonomy" id="4232"/>
    <lineage>
        <taxon>Eukaryota</taxon>
        <taxon>Viridiplantae</taxon>
        <taxon>Streptophyta</taxon>
        <taxon>Embryophyta</taxon>
        <taxon>Tracheophyta</taxon>
        <taxon>Spermatophyta</taxon>
        <taxon>Magnoliopsida</taxon>
        <taxon>eudicotyledons</taxon>
        <taxon>Gunneridae</taxon>
        <taxon>Pentapetalae</taxon>
        <taxon>asterids</taxon>
        <taxon>campanulids</taxon>
        <taxon>Asterales</taxon>
        <taxon>Asteraceae</taxon>
        <taxon>Asteroideae</taxon>
        <taxon>Heliantheae alliance</taxon>
        <taxon>Heliantheae</taxon>
        <taxon>Helianthus</taxon>
    </lineage>
</organism>
<evidence type="ECO:0000313" key="2">
    <source>
        <dbReference type="EMBL" id="OTF88069.1"/>
    </source>
</evidence>
<accession>A0A251RYV0</accession>
<dbReference type="InParanoid" id="A0A251RYV0"/>
<reference evidence="3" key="1">
    <citation type="journal article" date="2017" name="Nature">
        <title>The sunflower genome provides insights into oil metabolism, flowering and Asterid evolution.</title>
        <authorList>
            <person name="Badouin H."/>
            <person name="Gouzy J."/>
            <person name="Grassa C.J."/>
            <person name="Murat F."/>
            <person name="Staton S.E."/>
            <person name="Cottret L."/>
            <person name="Lelandais-Briere C."/>
            <person name="Owens G.L."/>
            <person name="Carrere S."/>
            <person name="Mayjonade B."/>
            <person name="Legrand L."/>
            <person name="Gill N."/>
            <person name="Kane N.C."/>
            <person name="Bowers J.E."/>
            <person name="Hubner S."/>
            <person name="Bellec A."/>
            <person name="Berard A."/>
            <person name="Berges H."/>
            <person name="Blanchet N."/>
            <person name="Boniface M.C."/>
            <person name="Brunel D."/>
            <person name="Catrice O."/>
            <person name="Chaidir N."/>
            <person name="Claudel C."/>
            <person name="Donnadieu C."/>
            <person name="Faraut T."/>
            <person name="Fievet G."/>
            <person name="Helmstetter N."/>
            <person name="King M."/>
            <person name="Knapp S.J."/>
            <person name="Lai Z."/>
            <person name="Le Paslier M.C."/>
            <person name="Lippi Y."/>
            <person name="Lorenzon L."/>
            <person name="Mandel J.R."/>
            <person name="Marage G."/>
            <person name="Marchand G."/>
            <person name="Marquand E."/>
            <person name="Bret-Mestries E."/>
            <person name="Morien E."/>
            <person name="Nambeesan S."/>
            <person name="Nguyen T."/>
            <person name="Pegot-Espagnet P."/>
            <person name="Pouilly N."/>
            <person name="Raftis F."/>
            <person name="Sallet E."/>
            <person name="Schiex T."/>
            <person name="Thomas J."/>
            <person name="Vandecasteele C."/>
            <person name="Vares D."/>
            <person name="Vear F."/>
            <person name="Vautrin S."/>
            <person name="Crespi M."/>
            <person name="Mangin B."/>
            <person name="Burke J.M."/>
            <person name="Salse J."/>
            <person name="Munos S."/>
            <person name="Vincourt P."/>
            <person name="Rieseberg L.H."/>
            <person name="Langlade N.B."/>
        </authorList>
    </citation>
    <scope>NUCLEOTIDE SEQUENCE [LARGE SCALE GENOMIC DNA]</scope>
    <source>
        <strain evidence="3">cv. SF193</strain>
    </source>
</reference>